<name>A0A926HIM4_9FIRM</name>
<dbReference type="Pfam" id="PF00078">
    <property type="entry name" value="RVT_1"/>
    <property type="match status" value="1"/>
</dbReference>
<evidence type="ECO:0000313" key="4">
    <source>
        <dbReference type="Proteomes" id="UP000654279"/>
    </source>
</evidence>
<gene>
    <name evidence="3" type="ORF">H8699_05860</name>
</gene>
<dbReference type="SUPFAM" id="SSF56672">
    <property type="entry name" value="DNA/RNA polymerases"/>
    <property type="match status" value="1"/>
</dbReference>
<comment type="caution">
    <text evidence="3">The sequence shown here is derived from an EMBL/GenBank/DDBJ whole genome shotgun (WGS) entry which is preliminary data.</text>
</comment>
<feature type="region of interest" description="Disordered" evidence="1">
    <location>
        <begin position="202"/>
        <end position="234"/>
    </location>
</feature>
<sequence length="458" mass="53857">MNLCEWKEKQSQKESPQYTHFDRRVSLDKCFGYITSPEKVAHHGFYPFIHYTIKSRKVKDGKKDEPKKRQIYYSAHIDGWIYRYYAYLVNEAYNRRVKEDGIDSVAVAYRTNLGKSNIDFAKEAFQHIRATTSCYVIIGDFTDFFDNLDHIYLKKQLCDLLSVKKLSADVYAVYKNVTRFSYVELQDLLMLNGLEDTRKGRREFNDRSNERALSPEQFRQNKNLVHTSPHPKHGVPQGCPISAVFANVYMLTADRNLQKYVSSFDGFYMRYSDDFIVIIPQSDIDFSVHYKTIKNILDSVPHLELKDSKTKVFYFDNMSVKNCTNSFISNGADGKNIIEFLGFAFDGKSIRIRDKTISKYYNRLYRKLRTIVKNQSIAHNNRRISGKNLYRKYSYKGSLYYLKEKSKRTGIPLIKDEMHGNFLDYVFRSQKKFEGEPIDIATKRHMQKIRKRLGGIHK</sequence>
<dbReference type="InterPro" id="IPR043502">
    <property type="entry name" value="DNA/RNA_pol_sf"/>
</dbReference>
<reference evidence="3" key="1">
    <citation type="submission" date="2020-08" db="EMBL/GenBank/DDBJ databases">
        <title>Genome public.</title>
        <authorList>
            <person name="Liu C."/>
            <person name="Sun Q."/>
        </authorList>
    </citation>
    <scope>NUCLEOTIDE SEQUENCE</scope>
    <source>
        <strain evidence="3">NSJ-44</strain>
    </source>
</reference>
<organism evidence="3 4">
    <name type="scientific">Luoshenia tenuis</name>
    <dbReference type="NCBI Taxonomy" id="2763654"/>
    <lineage>
        <taxon>Bacteria</taxon>
        <taxon>Bacillati</taxon>
        <taxon>Bacillota</taxon>
        <taxon>Clostridia</taxon>
        <taxon>Christensenellales</taxon>
        <taxon>Christensenellaceae</taxon>
        <taxon>Luoshenia</taxon>
    </lineage>
</organism>
<feature type="domain" description="Reverse transcriptase" evidence="2">
    <location>
        <begin position="1"/>
        <end position="345"/>
    </location>
</feature>
<evidence type="ECO:0000259" key="2">
    <source>
        <dbReference type="PROSITE" id="PS50878"/>
    </source>
</evidence>
<dbReference type="Proteomes" id="UP000654279">
    <property type="component" value="Unassembled WGS sequence"/>
</dbReference>
<keyword evidence="4" id="KW-1185">Reference proteome</keyword>
<protein>
    <recommendedName>
        <fullName evidence="2">Reverse transcriptase domain-containing protein</fullName>
    </recommendedName>
</protein>
<evidence type="ECO:0000313" key="3">
    <source>
        <dbReference type="EMBL" id="MBC8528947.1"/>
    </source>
</evidence>
<proteinExistence type="predicted"/>
<feature type="compositionally biased region" description="Polar residues" evidence="1">
    <location>
        <begin position="217"/>
        <end position="226"/>
    </location>
</feature>
<dbReference type="InterPro" id="IPR051083">
    <property type="entry name" value="GrpII_Intron_Splice-Mob/Def"/>
</dbReference>
<dbReference type="RefSeq" id="WP_249284875.1">
    <property type="nucleotide sequence ID" value="NZ_JACRSO010000002.1"/>
</dbReference>
<dbReference type="PANTHER" id="PTHR34047:SF8">
    <property type="entry name" value="PROTEIN YKFC"/>
    <property type="match status" value="1"/>
</dbReference>
<dbReference type="PANTHER" id="PTHR34047">
    <property type="entry name" value="NUCLEAR INTRON MATURASE 1, MITOCHONDRIAL-RELATED"/>
    <property type="match status" value="1"/>
</dbReference>
<dbReference type="AlphaFoldDB" id="A0A926HIM4"/>
<dbReference type="EMBL" id="JACRSO010000002">
    <property type="protein sequence ID" value="MBC8528947.1"/>
    <property type="molecule type" value="Genomic_DNA"/>
</dbReference>
<evidence type="ECO:0000256" key="1">
    <source>
        <dbReference type="SAM" id="MobiDB-lite"/>
    </source>
</evidence>
<accession>A0A926HIM4</accession>
<dbReference type="PROSITE" id="PS50878">
    <property type="entry name" value="RT_POL"/>
    <property type="match status" value="1"/>
</dbReference>
<dbReference type="InterPro" id="IPR000477">
    <property type="entry name" value="RT_dom"/>
</dbReference>